<dbReference type="Pfam" id="PF18480">
    <property type="entry name" value="DUF5615"/>
    <property type="match status" value="1"/>
</dbReference>
<organism evidence="2 3">
    <name type="scientific">Sphingobium yanoikuyae</name>
    <name type="common">Sphingomonas yanoikuyae</name>
    <dbReference type="NCBI Taxonomy" id="13690"/>
    <lineage>
        <taxon>Bacteria</taxon>
        <taxon>Pseudomonadati</taxon>
        <taxon>Pseudomonadota</taxon>
        <taxon>Alphaproteobacteria</taxon>
        <taxon>Sphingomonadales</taxon>
        <taxon>Sphingomonadaceae</taxon>
        <taxon>Sphingobium</taxon>
    </lineage>
</organism>
<reference evidence="2 3" key="1">
    <citation type="submission" date="2018-10" db="EMBL/GenBank/DDBJ databases">
        <title>Characterization and genome analysis of a novel bacterium Sphingobium yanoikuyae SJTF8 capable of degrading PAHs.</title>
        <authorList>
            <person name="Yin C."/>
            <person name="Xiong W."/>
            <person name="Liang R."/>
        </authorList>
    </citation>
    <scope>NUCLEOTIDE SEQUENCE [LARGE SCALE GENOMIC DNA]</scope>
    <source>
        <strain evidence="2 3">SJTF8</strain>
        <plasmid evidence="3">pf2</plasmid>
    </source>
</reference>
<dbReference type="RefSeq" id="WP_122129231.1">
    <property type="nucleotide sequence ID" value="NZ_CP033228.1"/>
</dbReference>
<evidence type="ECO:0000313" key="2">
    <source>
        <dbReference type="EMBL" id="AYO75945.1"/>
    </source>
</evidence>
<name>A0A3G2UMC4_SPHYA</name>
<evidence type="ECO:0000259" key="1">
    <source>
        <dbReference type="Pfam" id="PF18480"/>
    </source>
</evidence>
<gene>
    <name evidence="2" type="ORF">EBF16_02840</name>
</gene>
<dbReference type="Proteomes" id="UP000280708">
    <property type="component" value="Plasmid pF2"/>
</dbReference>
<protein>
    <recommendedName>
        <fullName evidence="1">DUF5615 domain-containing protein</fullName>
    </recommendedName>
</protein>
<dbReference type="AlphaFoldDB" id="A0A3G2UMC4"/>
<evidence type="ECO:0000313" key="3">
    <source>
        <dbReference type="Proteomes" id="UP000280708"/>
    </source>
</evidence>
<keyword evidence="2" id="KW-0614">Plasmid</keyword>
<accession>A0A3G2UMC4</accession>
<proteinExistence type="predicted"/>
<sequence>MRLFIDECLSPRLAHHLGASGEHDAIHPRDMGRLGEPDHVVLARCLAEDRVIVTENAIDFCKLVAREEIHPGLILLPSVSRERSLALLLSAISHLETLGEPGDVIVNHVLEVGDTGEFGLFPLP</sequence>
<dbReference type="EMBL" id="CP033228">
    <property type="protein sequence ID" value="AYO75945.1"/>
    <property type="molecule type" value="Genomic_DNA"/>
</dbReference>
<geneLocation type="plasmid" evidence="3">
    <name>pf2</name>
</geneLocation>
<dbReference type="InterPro" id="IPR041049">
    <property type="entry name" value="DUF5615"/>
</dbReference>
<feature type="domain" description="DUF5615" evidence="1">
    <location>
        <begin position="1"/>
        <end position="105"/>
    </location>
</feature>